<dbReference type="InterPro" id="IPR017853">
    <property type="entry name" value="GH"/>
</dbReference>
<evidence type="ECO:0000313" key="7">
    <source>
        <dbReference type="Proteomes" id="UP001347796"/>
    </source>
</evidence>
<feature type="chain" id="PRO_5042821072" description="Fibronectin type III-like domain-containing protein" evidence="4">
    <location>
        <begin position="21"/>
        <end position="741"/>
    </location>
</feature>
<dbReference type="AlphaFoldDB" id="A0AAN8K2N8"/>
<dbReference type="Pfam" id="PF00933">
    <property type="entry name" value="Glyco_hydro_3"/>
    <property type="match status" value="1"/>
</dbReference>
<evidence type="ECO:0000256" key="2">
    <source>
        <dbReference type="ARBA" id="ARBA00022801"/>
    </source>
</evidence>
<dbReference type="InterPro" id="IPR044993">
    <property type="entry name" value="BXL"/>
</dbReference>
<keyword evidence="7" id="KW-1185">Reference proteome</keyword>
<evidence type="ECO:0000259" key="5">
    <source>
        <dbReference type="SMART" id="SM01217"/>
    </source>
</evidence>
<dbReference type="GO" id="GO:0045493">
    <property type="term" value="P:xylan catabolic process"/>
    <property type="evidence" value="ECO:0007669"/>
    <property type="project" value="InterPro"/>
</dbReference>
<dbReference type="InterPro" id="IPR002772">
    <property type="entry name" value="Glyco_hydro_3_C"/>
</dbReference>
<dbReference type="PANTHER" id="PTHR42721">
    <property type="entry name" value="SUGAR HYDROLASE-RELATED"/>
    <property type="match status" value="1"/>
</dbReference>
<evidence type="ECO:0000313" key="6">
    <source>
        <dbReference type="EMBL" id="KAK6188118.1"/>
    </source>
</evidence>
<keyword evidence="1 4" id="KW-0732">Signal</keyword>
<dbReference type="Gene3D" id="2.60.40.10">
    <property type="entry name" value="Immunoglobulins"/>
    <property type="match status" value="1"/>
</dbReference>
<dbReference type="Pfam" id="PF14310">
    <property type="entry name" value="Fn3-like"/>
    <property type="match status" value="1"/>
</dbReference>
<reference evidence="6 7" key="1">
    <citation type="submission" date="2024-01" db="EMBL/GenBank/DDBJ databases">
        <title>The genome of the rayed Mediterranean limpet Patella caerulea (Linnaeus, 1758).</title>
        <authorList>
            <person name="Anh-Thu Weber A."/>
            <person name="Halstead-Nussloch G."/>
        </authorList>
    </citation>
    <scope>NUCLEOTIDE SEQUENCE [LARGE SCALE GENOMIC DNA]</scope>
    <source>
        <strain evidence="6">AATW-2023a</strain>
        <tissue evidence="6">Whole specimen</tissue>
    </source>
</reference>
<sequence length="741" mass="82411">MGSRRTAAVFLFLLLDWSLQENYPFQNVSLTWDTRVNDLVGRLTLDELMQQMAKGGGGPINGPAPPIQRLGVGPFQWDTECQHGMNAQNTTSFIQDIGFGATFSRDLVRKAAEATSIEVRAIHKMYAEKRYFLDHTGINCLNPISSIMRDPRWGRSQETYGEDPFLSGQLGQQNIQGQHGNHPRYIRTSTTCMWFDVHGGPESIPVSRLSFDAKVSERDWRTTFLPSFRYCVQGGTDSVMCSYNSINGVPTCANKKLLTEILRNNWGFSGFVITDQNAAENIITRHHYLNNSVDTAATAILAGVNVEIVSEDIKSPVFQNIVEAINQGKLEEELVRDRVKPLFYTRMRLGEFDPPEMNPFTLINTSVIESSNHRALALEAAMKSFVLLKNDGILPLKQATFNSVAVVGPLADNNTEISGDYHSNPGNQFISTPREAFKSFSTDYRFASGCVTPSCSQYNSAQIQLAVEKVDIIFVCLGLGNSLETEGHDRYDLELPGKQQQLLEDAVLFAGEGKIVLITFNANPTNITWAQNNPRISAIIAAFYPAQATGAALKAVMTSPRTPKFGRLPYTWYVSADQVPAITNYTMEGRTYRYFKGEPLYPFGYGLTYTQFYYDFLQVSDVLTAGNDLRGIVNVENVGTLPGDEIIQVYLSWDNPSVTSPQIQLVAFERFTIDYGSTVTYTFSVSPENMAVWTDDKGWVIEEGNVTLYVGGQQPNQKKSVGSNVLSKSIKINGSKGLGYY</sequence>
<dbReference type="InterPro" id="IPR036962">
    <property type="entry name" value="Glyco_hydro_3_N_sf"/>
</dbReference>
<dbReference type="InterPro" id="IPR036881">
    <property type="entry name" value="Glyco_hydro_3_C_sf"/>
</dbReference>
<feature type="signal peptide" evidence="4">
    <location>
        <begin position="1"/>
        <end position="20"/>
    </location>
</feature>
<dbReference type="Gene3D" id="3.40.50.1700">
    <property type="entry name" value="Glycoside hydrolase family 3 C-terminal domain"/>
    <property type="match status" value="1"/>
</dbReference>
<proteinExistence type="predicted"/>
<accession>A0AAN8K2N8</accession>
<dbReference type="InterPro" id="IPR001764">
    <property type="entry name" value="Glyco_hydro_3_N"/>
</dbReference>
<dbReference type="PANTHER" id="PTHR42721:SF42">
    <property type="entry name" value="FIBRONECTIN TYPE III-LIKE DOMAIN-CONTAINING PROTEIN"/>
    <property type="match status" value="1"/>
</dbReference>
<keyword evidence="2" id="KW-0378">Hydrolase</keyword>
<evidence type="ECO:0000256" key="3">
    <source>
        <dbReference type="ARBA" id="ARBA00023295"/>
    </source>
</evidence>
<feature type="domain" description="Fibronectin type III-like" evidence="5">
    <location>
        <begin position="645"/>
        <end position="714"/>
    </location>
</feature>
<dbReference type="EMBL" id="JAZGQO010000003">
    <property type="protein sequence ID" value="KAK6188118.1"/>
    <property type="molecule type" value="Genomic_DNA"/>
</dbReference>
<dbReference type="InterPro" id="IPR013783">
    <property type="entry name" value="Ig-like_fold"/>
</dbReference>
<dbReference type="GO" id="GO:0046556">
    <property type="term" value="F:alpha-L-arabinofuranosidase activity"/>
    <property type="evidence" value="ECO:0007669"/>
    <property type="project" value="TreeGrafter"/>
</dbReference>
<gene>
    <name evidence="6" type="ORF">SNE40_004369</name>
</gene>
<dbReference type="Gene3D" id="3.20.20.300">
    <property type="entry name" value="Glycoside hydrolase, family 3, N-terminal domain"/>
    <property type="match status" value="1"/>
</dbReference>
<dbReference type="InterPro" id="IPR026891">
    <property type="entry name" value="Fn3-like"/>
</dbReference>
<dbReference type="GO" id="GO:0031222">
    <property type="term" value="P:arabinan catabolic process"/>
    <property type="evidence" value="ECO:0007669"/>
    <property type="project" value="TreeGrafter"/>
</dbReference>
<name>A0AAN8K2N8_PATCE</name>
<protein>
    <recommendedName>
        <fullName evidence="5">Fibronectin type III-like domain-containing protein</fullName>
    </recommendedName>
</protein>
<dbReference type="SUPFAM" id="SSF51445">
    <property type="entry name" value="(Trans)glycosidases"/>
    <property type="match status" value="1"/>
</dbReference>
<evidence type="ECO:0000256" key="1">
    <source>
        <dbReference type="ARBA" id="ARBA00022729"/>
    </source>
</evidence>
<keyword evidence="3" id="KW-0326">Glycosidase</keyword>
<dbReference type="Proteomes" id="UP001347796">
    <property type="component" value="Unassembled WGS sequence"/>
</dbReference>
<comment type="caution">
    <text evidence="6">The sequence shown here is derived from an EMBL/GenBank/DDBJ whole genome shotgun (WGS) entry which is preliminary data.</text>
</comment>
<dbReference type="SUPFAM" id="SSF52279">
    <property type="entry name" value="Beta-D-glucan exohydrolase, C-terminal domain"/>
    <property type="match status" value="1"/>
</dbReference>
<dbReference type="Pfam" id="PF01915">
    <property type="entry name" value="Glyco_hydro_3_C"/>
    <property type="match status" value="1"/>
</dbReference>
<organism evidence="6 7">
    <name type="scientific">Patella caerulea</name>
    <name type="common">Rayed Mediterranean limpet</name>
    <dbReference type="NCBI Taxonomy" id="87958"/>
    <lineage>
        <taxon>Eukaryota</taxon>
        <taxon>Metazoa</taxon>
        <taxon>Spiralia</taxon>
        <taxon>Lophotrochozoa</taxon>
        <taxon>Mollusca</taxon>
        <taxon>Gastropoda</taxon>
        <taxon>Patellogastropoda</taxon>
        <taxon>Patelloidea</taxon>
        <taxon>Patellidae</taxon>
        <taxon>Patella</taxon>
    </lineage>
</organism>
<evidence type="ECO:0000256" key="4">
    <source>
        <dbReference type="SAM" id="SignalP"/>
    </source>
</evidence>
<dbReference type="SMART" id="SM01217">
    <property type="entry name" value="Fn3_like"/>
    <property type="match status" value="1"/>
</dbReference>
<dbReference type="GO" id="GO:0009044">
    <property type="term" value="F:xylan 1,4-beta-xylosidase activity"/>
    <property type="evidence" value="ECO:0007669"/>
    <property type="project" value="InterPro"/>
</dbReference>